<evidence type="ECO:0008006" key="3">
    <source>
        <dbReference type="Google" id="ProtNLM"/>
    </source>
</evidence>
<evidence type="ECO:0000256" key="1">
    <source>
        <dbReference type="SAM" id="MobiDB-lite"/>
    </source>
</evidence>
<dbReference type="RefSeq" id="WP_407991823.1">
    <property type="nucleotide sequence ID" value="NZ_AP035881.2"/>
</dbReference>
<sequence>MSDDEPVELQRMAAVKRSAGPGEGSAGTGFQVSPEQYRAAVSPLFAASEQVRALYTSLSAFLPSSEAQNPWGNDESGKQFAEGDQGYLKFSKDTLEVVKGLPDALKGIAEGMKAMAEGYQGAEDSIIETLSSLDDIEIAVPAAPSLTSARVDNPVHIPMTPRITRSGRH</sequence>
<dbReference type="AlphaFoldDB" id="A0AB33KD14"/>
<gene>
    <name evidence="2" type="ORF">KCMC57_61260</name>
</gene>
<proteinExistence type="predicted"/>
<accession>A0AB33KD14</accession>
<dbReference type="Gene3D" id="1.10.287.1060">
    <property type="entry name" value="ESAT-6-like"/>
    <property type="match status" value="1"/>
</dbReference>
<dbReference type="EMBL" id="AP035881">
    <property type="protein sequence ID" value="BFP49758.1"/>
    <property type="molecule type" value="Genomic_DNA"/>
</dbReference>
<feature type="region of interest" description="Disordered" evidence="1">
    <location>
        <begin position="1"/>
        <end position="31"/>
    </location>
</feature>
<reference evidence="2" key="1">
    <citation type="submission" date="2024-07" db="EMBL/GenBank/DDBJ databases">
        <title>Complete genome sequences of cellulolytic bacteria, Kitasatospora sp. CMC57 and Streptomyces sp. CMC78, isolated from Japanese agricultural soil.</title>
        <authorList>
            <person name="Hashimoto T."/>
            <person name="Ito M."/>
            <person name="Iwamoto M."/>
            <person name="Fukahori D."/>
            <person name="Shoda T."/>
            <person name="Sakoda M."/>
            <person name="Morohoshi T."/>
            <person name="Mitsuboshi M."/>
            <person name="Nishizawa T."/>
        </authorList>
    </citation>
    <scope>NUCLEOTIDE SEQUENCE</scope>
    <source>
        <strain evidence="2">CMC57</strain>
    </source>
</reference>
<protein>
    <recommendedName>
        <fullName evidence="3">WXG100 family type VII secretion target</fullName>
    </recommendedName>
</protein>
<organism evidence="2">
    <name type="scientific">Kitasatospora sp. CMC57</name>
    <dbReference type="NCBI Taxonomy" id="3231513"/>
    <lineage>
        <taxon>Bacteria</taxon>
        <taxon>Bacillati</taxon>
        <taxon>Actinomycetota</taxon>
        <taxon>Actinomycetes</taxon>
        <taxon>Kitasatosporales</taxon>
        <taxon>Streptomycetaceae</taxon>
        <taxon>Kitasatospora</taxon>
    </lineage>
</organism>
<evidence type="ECO:0000313" key="2">
    <source>
        <dbReference type="EMBL" id="BFP49758.1"/>
    </source>
</evidence>
<name>A0AB33KD14_9ACTN</name>